<dbReference type="Gene3D" id="1.20.120.350">
    <property type="entry name" value="Voltage-gated potassium channels. Chain C"/>
    <property type="match status" value="1"/>
</dbReference>
<keyword evidence="4 12" id="KW-0812">Transmembrane</keyword>
<dbReference type="AlphaFoldDB" id="A0A383CT69"/>
<keyword evidence="10 12" id="KW-0472">Membrane</keyword>
<keyword evidence="3" id="KW-0633">Potassium transport</keyword>
<dbReference type="InterPro" id="IPR005821">
    <property type="entry name" value="Ion_trans_dom"/>
</dbReference>
<evidence type="ECO:0000256" key="8">
    <source>
        <dbReference type="ARBA" id="ARBA00022989"/>
    </source>
</evidence>
<keyword evidence="9" id="KW-0406">Ion transport</keyword>
<dbReference type="InterPro" id="IPR028325">
    <property type="entry name" value="VG_K_chnl"/>
</dbReference>
<dbReference type="Pfam" id="PF00520">
    <property type="entry name" value="Ion_trans"/>
    <property type="match status" value="1"/>
</dbReference>
<evidence type="ECO:0000256" key="10">
    <source>
        <dbReference type="ARBA" id="ARBA00023136"/>
    </source>
</evidence>
<dbReference type="GO" id="GO:0005249">
    <property type="term" value="F:voltage-gated potassium channel activity"/>
    <property type="evidence" value="ECO:0007669"/>
    <property type="project" value="InterPro"/>
</dbReference>
<dbReference type="PANTHER" id="PTHR11537:SF254">
    <property type="entry name" value="POTASSIUM VOLTAGE-GATED CHANNEL PROTEIN SHAB"/>
    <property type="match status" value="1"/>
</dbReference>
<gene>
    <name evidence="14" type="ORF">METZ01_LOCUS488103</name>
</gene>
<name>A0A383CT69_9ZZZZ</name>
<feature type="transmembrane region" description="Helical" evidence="12">
    <location>
        <begin position="48"/>
        <end position="66"/>
    </location>
</feature>
<dbReference type="InterPro" id="IPR027359">
    <property type="entry name" value="Volt_channel_dom_sf"/>
</dbReference>
<comment type="subcellular location">
    <subcellularLocation>
        <location evidence="1">Membrane</location>
        <topology evidence="1">Multi-pass membrane protein</topology>
    </subcellularLocation>
</comment>
<evidence type="ECO:0000313" key="14">
    <source>
        <dbReference type="EMBL" id="SVE35249.1"/>
    </source>
</evidence>
<keyword evidence="6" id="KW-0851">Voltage-gated channel</keyword>
<dbReference type="PRINTS" id="PR00169">
    <property type="entry name" value="KCHANNEL"/>
</dbReference>
<dbReference type="GO" id="GO:0008076">
    <property type="term" value="C:voltage-gated potassium channel complex"/>
    <property type="evidence" value="ECO:0007669"/>
    <property type="project" value="InterPro"/>
</dbReference>
<dbReference type="GO" id="GO:0001508">
    <property type="term" value="P:action potential"/>
    <property type="evidence" value="ECO:0007669"/>
    <property type="project" value="TreeGrafter"/>
</dbReference>
<evidence type="ECO:0000256" key="1">
    <source>
        <dbReference type="ARBA" id="ARBA00004141"/>
    </source>
</evidence>
<evidence type="ECO:0000256" key="5">
    <source>
        <dbReference type="ARBA" id="ARBA00022826"/>
    </source>
</evidence>
<evidence type="ECO:0000256" key="6">
    <source>
        <dbReference type="ARBA" id="ARBA00022882"/>
    </source>
</evidence>
<protein>
    <recommendedName>
        <fullName evidence="13">Ion transport domain-containing protein</fullName>
    </recommendedName>
</protein>
<evidence type="ECO:0000256" key="9">
    <source>
        <dbReference type="ARBA" id="ARBA00023065"/>
    </source>
</evidence>
<dbReference type="EMBL" id="UINC01211378">
    <property type="protein sequence ID" value="SVE35249.1"/>
    <property type="molecule type" value="Genomic_DNA"/>
</dbReference>
<dbReference type="SUPFAM" id="SSF81324">
    <property type="entry name" value="Voltage-gated potassium channels"/>
    <property type="match status" value="1"/>
</dbReference>
<sequence>MRIKQIVEDTSTPAGRIFDAAILILILVSVASFSLETLPGLSSQQMQWLRWVEIITVAIFTIEYTLRVAVATSRRGFIFSFYGLIDLIAILPFYVSFGLD</sequence>
<organism evidence="14">
    <name type="scientific">marine metagenome</name>
    <dbReference type="NCBI Taxonomy" id="408172"/>
    <lineage>
        <taxon>unclassified sequences</taxon>
        <taxon>metagenomes</taxon>
        <taxon>ecological metagenomes</taxon>
    </lineage>
</organism>
<feature type="transmembrane region" description="Helical" evidence="12">
    <location>
        <begin position="20"/>
        <end position="42"/>
    </location>
</feature>
<feature type="transmembrane region" description="Helical" evidence="12">
    <location>
        <begin position="78"/>
        <end position="97"/>
    </location>
</feature>
<dbReference type="PANTHER" id="PTHR11537">
    <property type="entry name" value="VOLTAGE-GATED POTASSIUM CHANNEL"/>
    <property type="match status" value="1"/>
</dbReference>
<evidence type="ECO:0000256" key="3">
    <source>
        <dbReference type="ARBA" id="ARBA00022538"/>
    </source>
</evidence>
<feature type="non-terminal residue" evidence="14">
    <location>
        <position position="100"/>
    </location>
</feature>
<evidence type="ECO:0000256" key="12">
    <source>
        <dbReference type="SAM" id="Phobius"/>
    </source>
</evidence>
<keyword evidence="5" id="KW-0631">Potassium channel</keyword>
<keyword evidence="8 12" id="KW-1133">Transmembrane helix</keyword>
<proteinExistence type="predicted"/>
<keyword evidence="2" id="KW-0813">Transport</keyword>
<keyword evidence="7" id="KW-0630">Potassium</keyword>
<reference evidence="14" key="1">
    <citation type="submission" date="2018-05" db="EMBL/GenBank/DDBJ databases">
        <authorList>
            <person name="Lanie J.A."/>
            <person name="Ng W.-L."/>
            <person name="Kazmierczak K.M."/>
            <person name="Andrzejewski T.M."/>
            <person name="Davidsen T.M."/>
            <person name="Wayne K.J."/>
            <person name="Tettelin H."/>
            <person name="Glass J.I."/>
            <person name="Rusch D."/>
            <person name="Podicherti R."/>
            <person name="Tsui H.-C.T."/>
            <person name="Winkler M.E."/>
        </authorList>
    </citation>
    <scope>NUCLEOTIDE SEQUENCE</scope>
</reference>
<accession>A0A383CT69</accession>
<keyword evidence="11" id="KW-0407">Ion channel</keyword>
<feature type="domain" description="Ion transport" evidence="13">
    <location>
        <begin position="16"/>
        <end position="98"/>
    </location>
</feature>
<evidence type="ECO:0000256" key="11">
    <source>
        <dbReference type="ARBA" id="ARBA00023303"/>
    </source>
</evidence>
<evidence type="ECO:0000259" key="13">
    <source>
        <dbReference type="Pfam" id="PF00520"/>
    </source>
</evidence>
<evidence type="ECO:0000256" key="2">
    <source>
        <dbReference type="ARBA" id="ARBA00022448"/>
    </source>
</evidence>
<evidence type="ECO:0000256" key="7">
    <source>
        <dbReference type="ARBA" id="ARBA00022958"/>
    </source>
</evidence>
<evidence type="ECO:0000256" key="4">
    <source>
        <dbReference type="ARBA" id="ARBA00022692"/>
    </source>
</evidence>